<gene>
    <name evidence="2" type="ORF">Pyn_15276</name>
</gene>
<reference evidence="2 3" key="1">
    <citation type="submission" date="2018-02" db="EMBL/GenBank/DDBJ databases">
        <title>Draft genome of wild Prunus yedoensis var. nudiflora.</title>
        <authorList>
            <person name="Baek S."/>
            <person name="Kim J.-H."/>
            <person name="Choi K."/>
            <person name="Kim G.-B."/>
            <person name="Cho A."/>
            <person name="Jang H."/>
            <person name="Shin C.-H."/>
            <person name="Yu H.-J."/>
            <person name="Mun J.-H."/>
        </authorList>
    </citation>
    <scope>NUCLEOTIDE SEQUENCE [LARGE SCALE GENOMIC DNA]</scope>
    <source>
        <strain evidence="3">cv. Jeju island</strain>
        <tissue evidence="2">Leaf</tissue>
    </source>
</reference>
<evidence type="ECO:0000313" key="3">
    <source>
        <dbReference type="Proteomes" id="UP000250321"/>
    </source>
</evidence>
<organism evidence="2 3">
    <name type="scientific">Prunus yedoensis var. nudiflora</name>
    <dbReference type="NCBI Taxonomy" id="2094558"/>
    <lineage>
        <taxon>Eukaryota</taxon>
        <taxon>Viridiplantae</taxon>
        <taxon>Streptophyta</taxon>
        <taxon>Embryophyta</taxon>
        <taxon>Tracheophyta</taxon>
        <taxon>Spermatophyta</taxon>
        <taxon>Magnoliopsida</taxon>
        <taxon>eudicotyledons</taxon>
        <taxon>Gunneridae</taxon>
        <taxon>Pentapetalae</taxon>
        <taxon>rosids</taxon>
        <taxon>fabids</taxon>
        <taxon>Rosales</taxon>
        <taxon>Rosaceae</taxon>
        <taxon>Amygdaloideae</taxon>
        <taxon>Amygdaleae</taxon>
        <taxon>Prunus</taxon>
    </lineage>
</organism>
<dbReference type="PANTHER" id="PTHR47553">
    <property type="entry name" value="MYOSIN-11"/>
    <property type="match status" value="1"/>
</dbReference>
<feature type="compositionally biased region" description="Polar residues" evidence="1">
    <location>
        <begin position="346"/>
        <end position="371"/>
    </location>
</feature>
<dbReference type="AlphaFoldDB" id="A0A314XJP4"/>
<name>A0A314XJP4_PRUYE</name>
<feature type="region of interest" description="Disordered" evidence="1">
    <location>
        <begin position="472"/>
        <end position="502"/>
    </location>
</feature>
<proteinExistence type="predicted"/>
<feature type="region of interest" description="Disordered" evidence="1">
    <location>
        <begin position="1"/>
        <end position="42"/>
    </location>
</feature>
<dbReference type="EMBL" id="PJQY01002609">
    <property type="protein sequence ID" value="PQP92165.1"/>
    <property type="molecule type" value="Genomic_DNA"/>
</dbReference>
<feature type="compositionally biased region" description="Basic and acidic residues" evidence="1">
    <location>
        <begin position="1"/>
        <end position="22"/>
    </location>
</feature>
<dbReference type="PANTHER" id="PTHR47553:SF1">
    <property type="entry name" value="RING_FYVE_PHD ZINC FINGER SUPERFAMILY PROTEIN"/>
    <property type="match status" value="1"/>
</dbReference>
<accession>A0A314XJP4</accession>
<dbReference type="Proteomes" id="UP000250321">
    <property type="component" value="Unassembled WGS sequence"/>
</dbReference>
<evidence type="ECO:0000256" key="1">
    <source>
        <dbReference type="SAM" id="MobiDB-lite"/>
    </source>
</evidence>
<protein>
    <submittedName>
        <fullName evidence="2">Uncharacterized protein</fullName>
    </submittedName>
</protein>
<sequence>MVEMEAPKKEVHSDFGRHKENITEPTRNSAEEEGDGGNVTEINMQNPAFLSEGTSSSKVAVSAPRSKGEIQRELLDLKRKALAFRRKGETEEAEELLRMAKVLEIQIEELDAPKDVRLHDDPKEENLGSFGLLINTEKERNLKNDMEVRRSTQTAVGPIDEVVKLSVGSGSFAKENQPLPVELGALGKTRSADNQRIAGGFSQMTPPVQSGNLVDLLTGDDWISSQRPVEKQDDSLKFDSVSSFAASPPIQLGSLTFSNEDLASQDNAKIHKRKIQFWSIRREMLMKQIRFRNLLPRATRSAIRQEILAFKRKALALKREGKLTEAREELWQAKLLEKRLEDDSPQSKTTSSDVVLGSSDSPQSKTTTSAGQKDHGSPSLDPKPLSSRDRFKLQQESLGHKRQAMKLRREGRMEEAEAEFELAKALENQLELPAQDSTTVDKVEPLDDVSVEGLLDPQLLSALKAIGIDDASILSQGPGRPEPSKVNAGKSNNPTHDRSQLEEQIKAEKVKAVNLKRAGKQAEALDALRKAKLLEKKLNSSPSK</sequence>
<feature type="region of interest" description="Disordered" evidence="1">
    <location>
        <begin position="340"/>
        <end position="387"/>
    </location>
</feature>
<dbReference type="OrthoDB" id="660555at2759"/>
<keyword evidence="3" id="KW-1185">Reference proteome</keyword>
<comment type="caution">
    <text evidence="2">The sequence shown here is derived from an EMBL/GenBank/DDBJ whole genome shotgun (WGS) entry which is preliminary data.</text>
</comment>
<dbReference type="STRING" id="2094558.A0A314XJP4"/>
<evidence type="ECO:0000313" key="2">
    <source>
        <dbReference type="EMBL" id="PQP92165.1"/>
    </source>
</evidence>